<dbReference type="Gene3D" id="2.30.280.10">
    <property type="entry name" value="SRA-YDG"/>
    <property type="match status" value="1"/>
</dbReference>
<dbReference type="PROSITE" id="PS50089">
    <property type="entry name" value="ZF_RING_2"/>
    <property type="match status" value="1"/>
</dbReference>
<keyword evidence="10" id="KW-0131">Cell cycle</keyword>
<dbReference type="InterPro" id="IPR001841">
    <property type="entry name" value="Znf_RING"/>
</dbReference>
<evidence type="ECO:0000256" key="5">
    <source>
        <dbReference type="ARBA" id="ARBA00022771"/>
    </source>
</evidence>
<dbReference type="Gene3D" id="3.10.20.90">
    <property type="entry name" value="Phosphatidylinositol 3-kinase Catalytic Subunit, Chain A, domain 1"/>
    <property type="match status" value="1"/>
</dbReference>
<dbReference type="STRING" id="48701.ENSPMEP00000027823"/>
<dbReference type="InterPro" id="IPR047468">
    <property type="entry name" value="Ubl_UHRF2"/>
</dbReference>
<dbReference type="PRINTS" id="PR00348">
    <property type="entry name" value="UBIQUITIN"/>
</dbReference>
<dbReference type="PANTHER" id="PTHR14140:SF3">
    <property type="entry name" value="E3 UBIQUITIN-PROTEIN LIGASE UHRF2"/>
    <property type="match status" value="1"/>
</dbReference>
<evidence type="ECO:0000259" key="15">
    <source>
        <dbReference type="PROSITE" id="PS50016"/>
    </source>
</evidence>
<evidence type="ECO:0000259" key="17">
    <source>
        <dbReference type="PROSITE" id="PS50089"/>
    </source>
</evidence>
<comment type="subcellular location">
    <subcellularLocation>
        <location evidence="12 13">Nucleus</location>
    </subcellularLocation>
</comment>
<dbReference type="PROSITE" id="PS50016">
    <property type="entry name" value="ZF_PHD_2"/>
    <property type="match status" value="1"/>
</dbReference>
<dbReference type="GO" id="GO:0003677">
    <property type="term" value="F:DNA binding"/>
    <property type="evidence" value="ECO:0007669"/>
    <property type="project" value="UniProtKB-KW"/>
</dbReference>
<evidence type="ECO:0000256" key="2">
    <source>
        <dbReference type="ARBA" id="ARBA00004906"/>
    </source>
</evidence>
<evidence type="ECO:0000259" key="16">
    <source>
        <dbReference type="PROSITE" id="PS50053"/>
    </source>
</evidence>
<feature type="region of interest" description="Disordered" evidence="14">
    <location>
        <begin position="203"/>
        <end position="274"/>
    </location>
</feature>
<dbReference type="FunFam" id="2.30.280.10:FF:000001">
    <property type="entry name" value="E3 ubiquitin-protein ligase UHRF1 isoform 1"/>
    <property type="match status" value="1"/>
</dbReference>
<evidence type="ECO:0000256" key="14">
    <source>
        <dbReference type="SAM" id="MobiDB-lite"/>
    </source>
</evidence>
<feature type="compositionally biased region" description="Polar residues" evidence="14">
    <location>
        <begin position="238"/>
        <end position="255"/>
    </location>
</feature>
<evidence type="ECO:0000256" key="9">
    <source>
        <dbReference type="ARBA" id="ARBA00023242"/>
    </source>
</evidence>
<dbReference type="GO" id="GO:0061630">
    <property type="term" value="F:ubiquitin protein ligase activity"/>
    <property type="evidence" value="ECO:0007669"/>
    <property type="project" value="UniProtKB-UniRule"/>
</dbReference>
<dbReference type="GO" id="GO:0042393">
    <property type="term" value="F:histone binding"/>
    <property type="evidence" value="ECO:0007669"/>
    <property type="project" value="UniProtKB-UniRule"/>
</dbReference>
<dbReference type="InterPro" id="IPR003105">
    <property type="entry name" value="SRA_YDG"/>
</dbReference>
<dbReference type="Pfam" id="PF02182">
    <property type="entry name" value="SAD_SRA"/>
    <property type="match status" value="1"/>
</dbReference>
<dbReference type="SUPFAM" id="SSF88697">
    <property type="entry name" value="PUA domain-like"/>
    <property type="match status" value="1"/>
</dbReference>
<feature type="domain" description="Ubiquitin-like" evidence="16">
    <location>
        <begin position="1"/>
        <end position="78"/>
    </location>
</feature>
<dbReference type="FunFam" id="3.30.40.10:FF:000066">
    <property type="entry name" value="E3 ubiquitin-protein ligase UHRF2 isoform X1"/>
    <property type="match status" value="1"/>
</dbReference>
<evidence type="ECO:0000259" key="18">
    <source>
        <dbReference type="PROSITE" id="PS51015"/>
    </source>
</evidence>
<proteinExistence type="predicted"/>
<dbReference type="InterPro" id="IPR015947">
    <property type="entry name" value="PUA-like_sf"/>
</dbReference>
<reference evidence="19" key="2">
    <citation type="submission" date="2025-09" db="UniProtKB">
        <authorList>
            <consortium name="Ensembl"/>
        </authorList>
    </citation>
    <scope>IDENTIFICATION</scope>
</reference>
<dbReference type="GeneID" id="106923524"/>
<evidence type="ECO:0000256" key="8">
    <source>
        <dbReference type="ARBA" id="ARBA00023125"/>
    </source>
</evidence>
<dbReference type="OrthoDB" id="2270193at2759"/>
<evidence type="ECO:0000313" key="20">
    <source>
        <dbReference type="Proteomes" id="UP000261480"/>
    </source>
</evidence>
<feature type="compositionally biased region" description="Basic and acidic residues" evidence="14">
    <location>
        <begin position="262"/>
        <end position="274"/>
    </location>
</feature>
<evidence type="ECO:0000256" key="11">
    <source>
        <dbReference type="PROSITE-ProRule" id="PRU00175"/>
    </source>
</evidence>
<dbReference type="Proteomes" id="UP000261480">
    <property type="component" value="Unplaced"/>
</dbReference>
<dbReference type="InterPro" id="IPR021991">
    <property type="entry name" value="TTD_dom"/>
</dbReference>
<evidence type="ECO:0000313" key="19">
    <source>
        <dbReference type="Ensembl" id="ENSPMEP00000027823.1"/>
    </source>
</evidence>
<keyword evidence="7 13" id="KW-0862">Zinc</keyword>
<dbReference type="CTD" id="115426"/>
<dbReference type="Gene3D" id="2.30.30.140">
    <property type="match status" value="1"/>
</dbReference>
<feature type="region of interest" description="Disordered" evidence="14">
    <location>
        <begin position="716"/>
        <end position="802"/>
    </location>
</feature>
<dbReference type="InterPro" id="IPR047467">
    <property type="entry name" value="PHD_UHRF2"/>
</dbReference>
<protein>
    <recommendedName>
        <fullName evidence="13">E3 ubiquitin-protein ligase UHRF</fullName>
        <ecNumber evidence="13">2.3.2.27</ecNumber>
    </recommendedName>
    <alternativeName>
        <fullName evidence="13">RING-type E3 ubiquitin transferase UHRF</fullName>
    </alternativeName>
    <alternativeName>
        <fullName evidence="13">Ubiquitin-like PHD and RING finger domain-containing protein</fullName>
    </alternativeName>
    <alternativeName>
        <fullName evidence="13">Ubiquitin-like-containing PHD and RING finger domains protein</fullName>
    </alternativeName>
</protein>
<feature type="compositionally biased region" description="Acidic residues" evidence="14">
    <location>
        <begin position="747"/>
        <end position="769"/>
    </location>
</feature>
<feature type="compositionally biased region" description="Basic and acidic residues" evidence="14">
    <location>
        <begin position="121"/>
        <end position="137"/>
    </location>
</feature>
<feature type="domain" description="PHD-type" evidence="15">
    <location>
        <begin position="408"/>
        <end position="461"/>
    </location>
</feature>
<dbReference type="PROSITE" id="PS51015">
    <property type="entry name" value="YDG"/>
    <property type="match status" value="1"/>
</dbReference>
<comment type="domain">
    <text evidence="13">The tudor-like regions specifically recognize and bind histone H3 unmethylated at 'Arg-2' (H3R2me0), while the PHD-type zinc finger specifically recognizes and binds histone H3 trimethylated at 'Lys-9' (H3K9me3).</text>
</comment>
<dbReference type="Pfam" id="PF00628">
    <property type="entry name" value="PHD"/>
    <property type="match status" value="1"/>
</dbReference>
<evidence type="ECO:0000256" key="13">
    <source>
        <dbReference type="RuleBase" id="RU369101"/>
    </source>
</evidence>
<dbReference type="Gene3D" id="2.30.30.1150">
    <property type="match status" value="1"/>
</dbReference>
<evidence type="ECO:0000256" key="10">
    <source>
        <dbReference type="ARBA" id="ARBA00023306"/>
    </source>
</evidence>
<dbReference type="SMART" id="SM00466">
    <property type="entry name" value="SRA"/>
    <property type="match status" value="1"/>
</dbReference>
<dbReference type="InterPro" id="IPR011011">
    <property type="entry name" value="Znf_FYVE_PHD"/>
</dbReference>
<dbReference type="UniPathway" id="UPA00143"/>
<evidence type="ECO:0000256" key="3">
    <source>
        <dbReference type="ARBA" id="ARBA00022679"/>
    </source>
</evidence>
<dbReference type="EC" id="2.3.2.27" evidence="13"/>
<evidence type="ECO:0000256" key="7">
    <source>
        <dbReference type="ARBA" id="ARBA00022833"/>
    </source>
</evidence>
<dbReference type="KEGG" id="pmei:106923524"/>
<keyword evidence="6 13" id="KW-0833">Ubl conjugation pathway</keyword>
<keyword evidence="4 13" id="KW-0479">Metal-binding</keyword>
<dbReference type="InterPro" id="IPR019956">
    <property type="entry name" value="Ubiquitin_dom"/>
</dbReference>
<accession>A0A3B3YKZ2</accession>
<dbReference type="SMART" id="SM00249">
    <property type="entry name" value="PHD"/>
    <property type="match status" value="1"/>
</dbReference>
<dbReference type="PROSITE" id="PS00518">
    <property type="entry name" value="ZF_RING_1"/>
    <property type="match status" value="1"/>
</dbReference>
<feature type="compositionally biased region" description="Basic residues" evidence="14">
    <location>
        <begin position="213"/>
        <end position="222"/>
    </location>
</feature>
<dbReference type="AlphaFoldDB" id="A0A3B3YKZ2"/>
<reference evidence="19" key="1">
    <citation type="submission" date="2025-08" db="UniProtKB">
        <authorList>
            <consortium name="Ensembl"/>
        </authorList>
    </citation>
    <scope>IDENTIFICATION</scope>
</reference>
<dbReference type="PANTHER" id="PTHR14140">
    <property type="entry name" value="E3 UBIQUITIN-PROTEIN LIGASE UHRF-RELATED"/>
    <property type="match status" value="1"/>
</dbReference>
<feature type="domain" description="YDG" evidence="18">
    <location>
        <begin position="514"/>
        <end position="677"/>
    </location>
</feature>
<dbReference type="SMART" id="SM00184">
    <property type="entry name" value="RING"/>
    <property type="match status" value="2"/>
</dbReference>
<evidence type="ECO:0000256" key="1">
    <source>
        <dbReference type="ARBA" id="ARBA00000900"/>
    </source>
</evidence>
<dbReference type="Pfam" id="PF12148">
    <property type="entry name" value="TTD"/>
    <property type="match status" value="1"/>
</dbReference>
<dbReference type="InterPro" id="IPR029071">
    <property type="entry name" value="Ubiquitin-like_domsf"/>
</dbReference>
<dbReference type="SUPFAM" id="SSF57850">
    <property type="entry name" value="RING/U-box"/>
    <property type="match status" value="1"/>
</dbReference>
<dbReference type="InterPro" id="IPR017907">
    <property type="entry name" value="Znf_RING_CS"/>
</dbReference>
<dbReference type="CDD" id="cd15617">
    <property type="entry name" value="PHD_UHRF2"/>
    <property type="match status" value="1"/>
</dbReference>
<dbReference type="SMART" id="SM00213">
    <property type="entry name" value="UBQ"/>
    <property type="match status" value="1"/>
</dbReference>
<feature type="region of interest" description="Disordered" evidence="14">
    <location>
        <begin position="76"/>
        <end position="169"/>
    </location>
</feature>
<dbReference type="RefSeq" id="XP_014852070.1">
    <property type="nucleotide sequence ID" value="XM_014996584.1"/>
</dbReference>
<keyword evidence="9 12" id="KW-0539">Nucleus</keyword>
<comment type="pathway">
    <text evidence="2 13">Protein modification; protein ubiquitination.</text>
</comment>
<feature type="domain" description="RING-type" evidence="17">
    <location>
        <begin position="853"/>
        <end position="892"/>
    </location>
</feature>
<dbReference type="InterPro" id="IPR013083">
    <property type="entry name" value="Znf_RING/FYVE/PHD"/>
</dbReference>
<dbReference type="GO" id="GO:0008270">
    <property type="term" value="F:zinc ion binding"/>
    <property type="evidence" value="ECO:0007669"/>
    <property type="project" value="UniProtKB-KW"/>
</dbReference>
<feature type="compositionally biased region" description="Low complexity" evidence="14">
    <location>
        <begin position="228"/>
        <end position="237"/>
    </location>
</feature>
<dbReference type="GO" id="GO:0005634">
    <property type="term" value="C:nucleus"/>
    <property type="evidence" value="ECO:0007669"/>
    <property type="project" value="UniProtKB-SubCell"/>
</dbReference>
<keyword evidence="8 13" id="KW-0238">DNA-binding</keyword>
<dbReference type="InterPro" id="IPR045134">
    <property type="entry name" value="UHRF1/2-like"/>
</dbReference>
<comment type="catalytic activity">
    <reaction evidence="1 13">
        <text>S-ubiquitinyl-[E2 ubiquitin-conjugating enzyme]-L-cysteine + [acceptor protein]-L-lysine = [E2 ubiquitin-conjugating enzyme]-L-cysteine + N(6)-ubiquitinyl-[acceptor protein]-L-lysine.</text>
        <dbReference type="EC" id="2.3.2.27"/>
    </reaction>
</comment>
<dbReference type="Gene3D" id="3.30.40.10">
    <property type="entry name" value="Zinc/RING finger domain, C3HC4 (zinc finger)"/>
    <property type="match status" value="1"/>
</dbReference>
<keyword evidence="5 11" id="KW-0863">Zinc-finger</keyword>
<organism evidence="19 20">
    <name type="scientific">Poecilia mexicana</name>
    <dbReference type="NCBI Taxonomy" id="48701"/>
    <lineage>
        <taxon>Eukaryota</taxon>
        <taxon>Metazoa</taxon>
        <taxon>Chordata</taxon>
        <taxon>Craniata</taxon>
        <taxon>Vertebrata</taxon>
        <taxon>Euteleostomi</taxon>
        <taxon>Actinopterygii</taxon>
        <taxon>Neopterygii</taxon>
        <taxon>Teleostei</taxon>
        <taxon>Neoteleostei</taxon>
        <taxon>Acanthomorphata</taxon>
        <taxon>Ovalentaria</taxon>
        <taxon>Atherinomorphae</taxon>
        <taxon>Cyprinodontiformes</taxon>
        <taxon>Poeciliidae</taxon>
        <taxon>Poeciliinae</taxon>
        <taxon>Poecilia</taxon>
    </lineage>
</organism>
<dbReference type="Pfam" id="PF00240">
    <property type="entry name" value="ubiquitin"/>
    <property type="match status" value="1"/>
</dbReference>
<keyword evidence="20" id="KW-1185">Reference proteome</keyword>
<feature type="compositionally biased region" description="Basic residues" evidence="14">
    <location>
        <begin position="724"/>
        <end position="743"/>
    </location>
</feature>
<sequence length="922" mass="103054">MWIQVRTIDGKETRTVEDLSRLTKIESLRLKIQDIFNVSPQQQRLFYRGKQMEDGLTLFDYNVGLNDIVQLLIRSQTDPPDSPATKDKSGVASSSAPLPDSKPENLRAPVSSAEVETSSDTDNKNEGDRATVNETKPETVAASTKNGFRSSSPAQDTQPPTSSRSTLVNPGIGLYKINELVDCRDVSIGAWFEACIENVTLSPKGQITPTKGKVGRPPKRTNGKLEAEQAQAHGQGQTTDNNRNNPVLNSESNGASTSQKDSTTETKEKEEDIAYHIKYEDYPENGVVEMRSVDVRPRARTLLRWDQLQVGLQVMVNYNMETPDERGFWYDAEIVAINQTSRTNKELRVNILLGGPGDVIGDCKVQFLDEIYQVEKPGARPLSSADGQFKRKSGPECKHCKADPDAECRFCSCCVCGGKQDAHMQLLCDECNMAFHIYCLNPPLATIPDDEDWYCPTCKNDTSEVVKAGEKLKASKKKAKMPSATTESHRDWGKGMACVGRTKECTIVPSNHYGPIPGIPVGTTWKFRVQVSEAGVHRPHVGGIHGRSNDGSYSLVLAGGFEDEVDRGDEFTYTGSGGRDLSGNKRIGEHSFDQTLTHMNRALALNCDAPLNDKDGAESRNWRAGKPVRVVRSSKGRRISKYAPEEGNRYDGIYKVVKYWPEIGKCGYLVWRYLLRRDDLEPAPWTPEGLERIKKLGLSVQYPPGYLAAMANKTKKEACARPGRGGRGKHYPGRGRPRRRKIKTKEEEEEEGLEEEDEEEGEEQGDEPPEAQMQEDAPQSNGEQKTTGETEPSPETEPPPPKRVKIEETFQLTEQQQQLIQDDAANKKLWDEAMEHIKEGPNFLRKLEQIFMCVCCQELAFQPITTVCSHNVCKTCLQRSFRAAVYTCPACRHDLGKDYVMNQNKKLQILLDQFFPGYSKGR</sequence>
<evidence type="ECO:0000256" key="12">
    <source>
        <dbReference type="PROSITE-ProRule" id="PRU00358"/>
    </source>
</evidence>
<dbReference type="FunFam" id="2.30.30.1150:FF:000001">
    <property type="entry name" value="E3 ubiquitin-protein ligase UHRF2 isoform X1"/>
    <property type="match status" value="1"/>
</dbReference>
<comment type="domain">
    <text evidence="13">The YDG domain mediates the interaction with histone H3.</text>
</comment>
<evidence type="ECO:0000256" key="4">
    <source>
        <dbReference type="ARBA" id="ARBA00022723"/>
    </source>
</evidence>
<dbReference type="GO" id="GO:0016567">
    <property type="term" value="P:protein ubiquitination"/>
    <property type="evidence" value="ECO:0007669"/>
    <property type="project" value="UniProtKB-UniRule"/>
</dbReference>
<dbReference type="InterPro" id="IPR000626">
    <property type="entry name" value="Ubiquitin-like_dom"/>
</dbReference>
<dbReference type="CDD" id="cd17123">
    <property type="entry name" value="Ubl_UHRF2"/>
    <property type="match status" value="1"/>
</dbReference>
<evidence type="ECO:0000256" key="6">
    <source>
        <dbReference type="ARBA" id="ARBA00022786"/>
    </source>
</evidence>
<dbReference type="SUPFAM" id="SSF57903">
    <property type="entry name" value="FYVE/PHD zinc finger"/>
    <property type="match status" value="1"/>
</dbReference>
<feature type="compositionally biased region" description="Polar residues" evidence="14">
    <location>
        <begin position="141"/>
        <end position="168"/>
    </location>
</feature>
<dbReference type="InterPro" id="IPR001965">
    <property type="entry name" value="Znf_PHD"/>
</dbReference>
<comment type="function">
    <text evidence="13">Multi domain E3 ubiquitin ligase that also plays a role in DNA methylation and histone modifications.</text>
</comment>
<dbReference type="PROSITE" id="PS50053">
    <property type="entry name" value="UBIQUITIN_2"/>
    <property type="match status" value="1"/>
</dbReference>
<dbReference type="InterPro" id="IPR019787">
    <property type="entry name" value="Znf_PHD-finger"/>
</dbReference>
<dbReference type="InterPro" id="IPR036987">
    <property type="entry name" value="SRA-YDG_sf"/>
</dbReference>
<dbReference type="Ensembl" id="ENSPMET00000017408.1">
    <property type="protein sequence ID" value="ENSPMEP00000027823.1"/>
    <property type="gene ID" value="ENSPMEG00000012491.1"/>
</dbReference>
<dbReference type="SUPFAM" id="SSF54236">
    <property type="entry name" value="Ubiquitin-like"/>
    <property type="match status" value="1"/>
</dbReference>
<keyword evidence="3 13" id="KW-0808">Transferase</keyword>
<dbReference type="GO" id="GO:0044027">
    <property type="term" value="P:negative regulation of gene expression via chromosomal CpG island methylation"/>
    <property type="evidence" value="ECO:0007669"/>
    <property type="project" value="TreeGrafter"/>
</dbReference>
<name>A0A3B3YKZ2_9TELE</name>